<evidence type="ECO:0000313" key="6">
    <source>
        <dbReference type="EMBL" id="VTR93279.1"/>
    </source>
</evidence>
<dbReference type="KEGG" id="gms:SOIL9_44350"/>
<gene>
    <name evidence="6" type="ORF">SOIL9_44350</name>
</gene>
<feature type="domain" description="Peptidase M10 metallopeptidase" evidence="5">
    <location>
        <begin position="161"/>
        <end position="216"/>
    </location>
</feature>
<protein>
    <recommendedName>
        <fullName evidence="5">Peptidase M10 metallopeptidase domain-containing protein</fullName>
    </recommendedName>
</protein>
<proteinExistence type="predicted"/>
<dbReference type="InterPro" id="IPR001818">
    <property type="entry name" value="Pept_M10_metallopeptidase"/>
</dbReference>
<keyword evidence="1" id="KW-0645">Protease</keyword>
<dbReference type="EMBL" id="LR593886">
    <property type="protein sequence ID" value="VTR93279.1"/>
    <property type="molecule type" value="Genomic_DNA"/>
</dbReference>
<name>A0A6P2CWF9_9BACT</name>
<dbReference type="SUPFAM" id="SSF50985">
    <property type="entry name" value="RCC1/BLIP-II"/>
    <property type="match status" value="1"/>
</dbReference>
<evidence type="ECO:0000256" key="3">
    <source>
        <dbReference type="ARBA" id="ARBA00022801"/>
    </source>
</evidence>
<dbReference type="AlphaFoldDB" id="A0A6P2CWF9"/>
<evidence type="ECO:0000256" key="1">
    <source>
        <dbReference type="ARBA" id="ARBA00022670"/>
    </source>
</evidence>
<sequence length="750" mass="79526">MGSLFGLRSRVSRLLTAPVREPRRAPRTRLVAESLEAREVPAVGIVLDYSYDTNGFFNNASARSVLESVATELGNTLNESLATIDVAPYPQNSWTATFMNPATGANTNVWNMVVGANTIRVFVGGRTLAGPTLAVAGPGTSTTPYPNQSSEWVNLVATRGASGFAPWGGSMSFDSSENWHFGQTTTGLDANEIDFYSVALHEMGHVLGIGTSSQWNSKVSSGTFTGGAAVSVYGSPVPLAPDNQHWVDGIRVGLQGASLDPSFTYGTRVTWSPLDAAALQDLGWGVPPPPAPVAASAVITDSVTVGGTTFHRSAQGYVYRQETNGTFTLISTQISKISSSSTNLFILRTDGAVFRYDGGGFTQVSTQITDIDSGAGQFFIRRGDGAVFRYDSGTFNQVSTQITDIGSGSGQFFIRRGDGAVFRYDSGTFNLVSTQISQLAGSQGVLFILRGDGAVFRYDNGGFNQVSSQITDISSGSGRFFILRGDGAVFRYDSGTFNLIASQVAQIGSGEGQFFVRSAAVLYRYDNGAFTQVSTQITQLSGGQGQFFARRADGVVYRYNIDNSTLNPVFTQVRQLAAGSGQAFVQRSDGTVFRYNHVTGGYDQVATQIAQIGAGAGTFFTLSTSGTVFRYNHVTGGFDQVLTGATQLVGGQGGVFVRTSSGSMVRYNINTGGFDVVATGVSEIGGGINQIFYLSSSGAVLRYNINTGGFDVTIASGVADIWTDQDLFFVRYTNGAVAVYTLSNGYVQIP</sequence>
<keyword evidence="7" id="KW-1185">Reference proteome</keyword>
<dbReference type="SUPFAM" id="SSF75011">
    <property type="entry name" value="3-carboxy-cis,cis-mucoante lactonizing enzyme"/>
    <property type="match status" value="1"/>
</dbReference>
<dbReference type="Gene3D" id="3.40.390.10">
    <property type="entry name" value="Collagenase (Catalytic Domain)"/>
    <property type="match status" value="1"/>
</dbReference>
<dbReference type="GO" id="GO:0004222">
    <property type="term" value="F:metalloendopeptidase activity"/>
    <property type="evidence" value="ECO:0007669"/>
    <property type="project" value="InterPro"/>
</dbReference>
<dbReference type="InterPro" id="IPR024079">
    <property type="entry name" value="MetalloPept_cat_dom_sf"/>
</dbReference>
<reference evidence="6 7" key="1">
    <citation type="submission" date="2019-05" db="EMBL/GenBank/DDBJ databases">
        <authorList>
            <consortium name="Science for Life Laboratories"/>
        </authorList>
    </citation>
    <scope>NUCLEOTIDE SEQUENCE [LARGE SCALE GENOMIC DNA]</scope>
    <source>
        <strain evidence="6">Soil9</strain>
    </source>
</reference>
<accession>A0A6P2CWF9</accession>
<dbReference type="Pfam" id="PF19193">
    <property type="entry name" value="Tectonin"/>
    <property type="match status" value="1"/>
</dbReference>
<dbReference type="Pfam" id="PF00413">
    <property type="entry name" value="Peptidase_M10"/>
    <property type="match status" value="1"/>
</dbReference>
<dbReference type="InterPro" id="IPR006624">
    <property type="entry name" value="Beta-propeller_rpt_TECPR"/>
</dbReference>
<evidence type="ECO:0000256" key="4">
    <source>
        <dbReference type="ARBA" id="ARBA00022833"/>
    </source>
</evidence>
<evidence type="ECO:0000259" key="5">
    <source>
        <dbReference type="Pfam" id="PF00413"/>
    </source>
</evidence>
<dbReference type="GO" id="GO:0006508">
    <property type="term" value="P:proteolysis"/>
    <property type="evidence" value="ECO:0007669"/>
    <property type="project" value="UniProtKB-KW"/>
</dbReference>
<organism evidence="6 7">
    <name type="scientific">Gemmata massiliana</name>
    <dbReference type="NCBI Taxonomy" id="1210884"/>
    <lineage>
        <taxon>Bacteria</taxon>
        <taxon>Pseudomonadati</taxon>
        <taxon>Planctomycetota</taxon>
        <taxon>Planctomycetia</taxon>
        <taxon>Gemmatales</taxon>
        <taxon>Gemmataceae</taxon>
        <taxon>Gemmata</taxon>
    </lineage>
</organism>
<keyword evidence="4" id="KW-0862">Zinc</keyword>
<dbReference type="Proteomes" id="UP000464178">
    <property type="component" value="Chromosome"/>
</dbReference>
<evidence type="ECO:0000313" key="7">
    <source>
        <dbReference type="Proteomes" id="UP000464178"/>
    </source>
</evidence>
<dbReference type="SUPFAM" id="SSF55486">
    <property type="entry name" value="Metalloproteases ('zincins'), catalytic domain"/>
    <property type="match status" value="1"/>
</dbReference>
<keyword evidence="2" id="KW-0479">Metal-binding</keyword>
<keyword evidence="3" id="KW-0378">Hydrolase</keyword>
<evidence type="ECO:0000256" key="2">
    <source>
        <dbReference type="ARBA" id="ARBA00022723"/>
    </source>
</evidence>
<dbReference type="GO" id="GO:0008270">
    <property type="term" value="F:zinc ion binding"/>
    <property type="evidence" value="ECO:0007669"/>
    <property type="project" value="InterPro"/>
</dbReference>
<dbReference type="RefSeq" id="WP_162668036.1">
    <property type="nucleotide sequence ID" value="NZ_LR593886.1"/>
</dbReference>
<dbReference type="GO" id="GO:0031012">
    <property type="term" value="C:extracellular matrix"/>
    <property type="evidence" value="ECO:0007669"/>
    <property type="project" value="InterPro"/>
</dbReference>
<dbReference type="InterPro" id="IPR009091">
    <property type="entry name" value="RCC1/BLIP-II"/>
</dbReference>